<dbReference type="GO" id="GO:0031151">
    <property type="term" value="F:histone H3K79 methyltransferase activity"/>
    <property type="evidence" value="ECO:0007669"/>
    <property type="project" value="InterPro"/>
</dbReference>
<dbReference type="InterPro" id="IPR029063">
    <property type="entry name" value="SAM-dependent_MTases_sf"/>
</dbReference>
<dbReference type="SUPFAM" id="SSF53335">
    <property type="entry name" value="S-adenosyl-L-methionine-dependent methyltransferases"/>
    <property type="match status" value="1"/>
</dbReference>
<proteinExistence type="predicted"/>
<name>A0AAU9J7R9_9CILI</name>
<dbReference type="EMBL" id="CAJZBQ010000028">
    <property type="protein sequence ID" value="CAG9321325.1"/>
    <property type="molecule type" value="Genomic_DNA"/>
</dbReference>
<comment type="caution">
    <text evidence="2">The sequence shown here is derived from an EMBL/GenBank/DDBJ whole genome shotgun (WGS) entry which is preliminary data.</text>
</comment>
<dbReference type="AlphaFoldDB" id="A0AAU9J7R9"/>
<dbReference type="Gene3D" id="3.40.50.150">
    <property type="entry name" value="Vaccinia Virus protein VP39"/>
    <property type="match status" value="1"/>
</dbReference>
<organism evidence="2 3">
    <name type="scientific">Blepharisma stoltei</name>
    <dbReference type="NCBI Taxonomy" id="1481888"/>
    <lineage>
        <taxon>Eukaryota</taxon>
        <taxon>Sar</taxon>
        <taxon>Alveolata</taxon>
        <taxon>Ciliophora</taxon>
        <taxon>Postciliodesmatophora</taxon>
        <taxon>Heterotrichea</taxon>
        <taxon>Heterotrichida</taxon>
        <taxon>Blepharismidae</taxon>
        <taxon>Blepharisma</taxon>
    </lineage>
</organism>
<evidence type="ECO:0000313" key="2">
    <source>
        <dbReference type="EMBL" id="CAG9321325.1"/>
    </source>
</evidence>
<sequence length="238" mass="27514">MFLQAIEITDQIMSLLPQGSELKSFIRHKVQEIQSMLKMHNSALNENLKLPILNIIFKDLDGFQLTKGYNSSQHDYGEMRSLRDYIDAFAYSKNLKKENACFTDLGCGLGKANLVASSIFKAKKSIGIEIIPRLYTMACAGKMLFQSFDNKRELSIEYFNSDIMQSLQIWKDSDVVYLNCLTWSREVVREIVKLFDQLKAGCEVFCTLKIRKNNMKLIKTIEAEMTWGRGRVYLYVLR</sequence>
<accession>A0AAU9J7R9</accession>
<gene>
    <name evidence="2" type="ORF">BSTOLATCC_MIC28610</name>
</gene>
<evidence type="ECO:0000313" key="3">
    <source>
        <dbReference type="Proteomes" id="UP001162131"/>
    </source>
</evidence>
<evidence type="ECO:0000259" key="1">
    <source>
        <dbReference type="Pfam" id="PF08123"/>
    </source>
</evidence>
<keyword evidence="3" id="KW-1185">Reference proteome</keyword>
<feature type="domain" description="DOT1" evidence="1">
    <location>
        <begin position="69"/>
        <end position="221"/>
    </location>
</feature>
<dbReference type="Pfam" id="PF08123">
    <property type="entry name" value="DOT1"/>
    <property type="match status" value="1"/>
</dbReference>
<reference evidence="2" key="1">
    <citation type="submission" date="2021-09" db="EMBL/GenBank/DDBJ databases">
        <authorList>
            <consortium name="AG Swart"/>
            <person name="Singh M."/>
            <person name="Singh A."/>
            <person name="Seah K."/>
            <person name="Emmerich C."/>
        </authorList>
    </citation>
    <scope>NUCLEOTIDE SEQUENCE</scope>
    <source>
        <strain evidence="2">ATCC30299</strain>
    </source>
</reference>
<dbReference type="InterPro" id="IPR025789">
    <property type="entry name" value="DOT1_dom"/>
</dbReference>
<protein>
    <recommendedName>
        <fullName evidence="1">DOT1 domain-containing protein</fullName>
    </recommendedName>
</protein>
<dbReference type="Proteomes" id="UP001162131">
    <property type="component" value="Unassembled WGS sequence"/>
</dbReference>